<proteinExistence type="predicted"/>
<evidence type="ECO:0000313" key="2">
    <source>
        <dbReference type="Proteomes" id="UP000593758"/>
    </source>
</evidence>
<dbReference type="RefSeq" id="WP_193497985.1">
    <property type="nucleotide sequence ID" value="NZ_CP063169.1"/>
</dbReference>
<keyword evidence="2" id="KW-1185">Reference proteome</keyword>
<organism evidence="1 2">
    <name type="scientific">Ruania alkalisoli</name>
    <dbReference type="NCBI Taxonomy" id="2779775"/>
    <lineage>
        <taxon>Bacteria</taxon>
        <taxon>Bacillati</taxon>
        <taxon>Actinomycetota</taxon>
        <taxon>Actinomycetes</taxon>
        <taxon>Micrococcales</taxon>
        <taxon>Ruaniaceae</taxon>
        <taxon>Ruania</taxon>
    </lineage>
</organism>
<evidence type="ECO:0008006" key="3">
    <source>
        <dbReference type="Google" id="ProtNLM"/>
    </source>
</evidence>
<gene>
    <name evidence="1" type="ORF">IM660_03190</name>
</gene>
<dbReference type="KEGG" id="halt:IM660_03190"/>
<dbReference type="AlphaFoldDB" id="A0A7M1SV14"/>
<accession>A0A7M1SV14</accession>
<evidence type="ECO:0000313" key="1">
    <source>
        <dbReference type="EMBL" id="QOR71321.1"/>
    </source>
</evidence>
<dbReference type="Proteomes" id="UP000593758">
    <property type="component" value="Chromosome"/>
</dbReference>
<protein>
    <recommendedName>
        <fullName evidence="3">Type II toxin-antitoxin system RelE/ParE family toxin</fullName>
    </recommendedName>
</protein>
<reference evidence="1 2" key="1">
    <citation type="submission" date="2020-10" db="EMBL/GenBank/DDBJ databases">
        <title>Haloactinobacterium sp. RN3S43, a bacterium isolated from saline soil.</title>
        <authorList>
            <person name="Sun J.-Q."/>
        </authorList>
    </citation>
    <scope>NUCLEOTIDE SEQUENCE [LARGE SCALE GENOMIC DNA]</scope>
    <source>
        <strain evidence="1 2">RN3S43</strain>
    </source>
</reference>
<name>A0A7M1SV14_9MICO</name>
<sequence>MKFETTPAFDSDYRRLKREHAQTFKKVVREKFAPACDAHIEDPSAPWPAGLRVKSVQSAPGVLEMPWSFASPDGRATFELVTVGGELRCRWRRVGDHDVFKQP</sequence>
<dbReference type="EMBL" id="CP063169">
    <property type="protein sequence ID" value="QOR71321.1"/>
    <property type="molecule type" value="Genomic_DNA"/>
</dbReference>